<sequence length="544" mass="60328">MPVMSGTESASSYVGQLCTRLYATSVVQQMLYGYDRTKHSCALMERTLGGVESRVQNAAQMAVPVYEHYCQPPVDAVVNFCYKGVENTKYVLDVTKSAAVTTSMIGIGAAVVAAQLSLALGVAGANLLLDSLIISKRIGGNMLTSAKDAEKAMEQRFFNFIQQAQGAVQVPMAKLSEQANCFLDIANAVVDRVLGLNSEVDPPECTVGERLTRLGRRLSGVLTTRAHDEVIDPLYNQMNTVMEQLAKSMILVDMIREQQAWAIGKAGELHTSVIELKERVEREAQQLKQKPEEILMRSLRHSSAQLTNNLLSFKDKGSQVFSESANAKLDAAVSYFGQLDENLAKAGDIYTVKDEILNEARDRLSDLAQWTSGWLMTSGSRAVPSPRRRRFDYNYSYSSHIRFIGASADELEGSFRSHCFRPHPGFQVHSYAGGICVAYASFWGIVCYIAAWWVLFSLYLWHSFSPAARLCIYSCSVLCSVTRSPLKFFFNAQCSYSAAAGISSLYVHVIPSPLFYSHVYRTNCSFSYRTSITFSQPSCQFCPR</sequence>
<name>A0A0B2UVF6_TOXCA</name>
<reference evidence="5 6" key="1">
    <citation type="submission" date="2014-11" db="EMBL/GenBank/DDBJ databases">
        <title>Genetic blueprint of the zoonotic pathogen Toxocara canis.</title>
        <authorList>
            <person name="Zhu X.-Q."/>
            <person name="Korhonen P.K."/>
            <person name="Cai H."/>
            <person name="Young N.D."/>
            <person name="Nejsum P."/>
            <person name="von Samson-Himmelstjerna G."/>
            <person name="Boag P.R."/>
            <person name="Tan P."/>
            <person name="Li Q."/>
            <person name="Min J."/>
            <person name="Yang Y."/>
            <person name="Wang X."/>
            <person name="Fang X."/>
            <person name="Hall R.S."/>
            <person name="Hofmann A."/>
            <person name="Sternberg P.W."/>
            <person name="Jex A.R."/>
            <person name="Gasser R.B."/>
        </authorList>
    </citation>
    <scope>NUCLEOTIDE SEQUENCE [LARGE SCALE GENOMIC DNA]</scope>
    <source>
        <strain evidence="5">PN_DK_2014</strain>
    </source>
</reference>
<organism evidence="5 6">
    <name type="scientific">Toxocara canis</name>
    <name type="common">Canine roundworm</name>
    <dbReference type="NCBI Taxonomy" id="6265"/>
    <lineage>
        <taxon>Eukaryota</taxon>
        <taxon>Metazoa</taxon>
        <taxon>Ecdysozoa</taxon>
        <taxon>Nematoda</taxon>
        <taxon>Chromadorea</taxon>
        <taxon>Rhabditida</taxon>
        <taxon>Spirurina</taxon>
        <taxon>Ascaridomorpha</taxon>
        <taxon>Ascaridoidea</taxon>
        <taxon>Toxocaridae</taxon>
        <taxon>Toxocara</taxon>
    </lineage>
</organism>
<evidence type="ECO:0000313" key="5">
    <source>
        <dbReference type="EMBL" id="KHN75091.1"/>
    </source>
</evidence>
<evidence type="ECO:0000256" key="3">
    <source>
        <dbReference type="ARBA" id="ARBA00022677"/>
    </source>
</evidence>
<keyword evidence="4" id="KW-0472">Membrane</keyword>
<keyword evidence="4" id="KW-1133">Transmembrane helix</keyword>
<dbReference type="Pfam" id="PF03036">
    <property type="entry name" value="Perilipin"/>
    <property type="match status" value="1"/>
</dbReference>
<comment type="caution">
    <text evidence="5">The sequence shown here is derived from an EMBL/GenBank/DDBJ whole genome shotgun (WGS) entry which is preliminary data.</text>
</comment>
<protein>
    <submittedName>
        <fullName evidence="5">Uncharacterized protein</fullName>
    </submittedName>
</protein>
<dbReference type="AlphaFoldDB" id="A0A0B2UVF6"/>
<evidence type="ECO:0000256" key="1">
    <source>
        <dbReference type="ARBA" id="ARBA00004502"/>
    </source>
</evidence>
<keyword evidence="6" id="KW-1185">Reference proteome</keyword>
<proteinExistence type="inferred from homology"/>
<dbReference type="OrthoDB" id="5869556at2759"/>
<keyword evidence="3" id="KW-0551">Lipid droplet</keyword>
<dbReference type="InterPro" id="IPR004279">
    <property type="entry name" value="Perilipin"/>
</dbReference>
<comment type="subcellular location">
    <subcellularLocation>
        <location evidence="1">Lipid droplet</location>
    </subcellularLocation>
</comment>
<dbReference type="EMBL" id="JPKZ01002783">
    <property type="protein sequence ID" value="KHN75091.1"/>
    <property type="molecule type" value="Genomic_DNA"/>
</dbReference>
<feature type="transmembrane region" description="Helical" evidence="4">
    <location>
        <begin position="437"/>
        <end position="461"/>
    </location>
</feature>
<evidence type="ECO:0000256" key="2">
    <source>
        <dbReference type="ARBA" id="ARBA00006311"/>
    </source>
</evidence>
<accession>A0A0B2UVF6</accession>
<evidence type="ECO:0000313" key="6">
    <source>
        <dbReference type="Proteomes" id="UP000031036"/>
    </source>
</evidence>
<gene>
    <name evidence="5" type="ORF">Tcan_16262</name>
</gene>
<evidence type="ECO:0000256" key="4">
    <source>
        <dbReference type="SAM" id="Phobius"/>
    </source>
</evidence>
<dbReference type="Proteomes" id="UP000031036">
    <property type="component" value="Unassembled WGS sequence"/>
</dbReference>
<comment type="similarity">
    <text evidence="2">Belongs to the perilipin family.</text>
</comment>
<keyword evidence="4" id="KW-0812">Transmembrane</keyword>
<dbReference type="GO" id="GO:0005811">
    <property type="term" value="C:lipid droplet"/>
    <property type="evidence" value="ECO:0007669"/>
    <property type="project" value="UniProtKB-SubCell"/>
</dbReference>